<evidence type="ECO:0000313" key="13">
    <source>
        <dbReference type="RefSeq" id="XP_031563548.1"/>
    </source>
</evidence>
<keyword evidence="5" id="KW-0406">Ion transport</keyword>
<keyword evidence="6 8" id="KW-0472">Membrane</keyword>
<feature type="domain" description="Potassium channel" evidence="10">
    <location>
        <begin position="197"/>
        <end position="247"/>
    </location>
</feature>
<dbReference type="InterPro" id="IPR013099">
    <property type="entry name" value="K_chnl_dom"/>
</dbReference>
<keyword evidence="11" id="KW-1185">Reference proteome</keyword>
<evidence type="ECO:0000256" key="9">
    <source>
        <dbReference type="SAM" id="SignalP"/>
    </source>
</evidence>
<dbReference type="PANTHER" id="PTHR11537:SF252">
    <property type="entry name" value="POTASSIUM VOLTAGE-GATED CHANNEL PROTEIN SHAW"/>
    <property type="match status" value="1"/>
</dbReference>
<proteinExistence type="predicted"/>
<keyword evidence="9" id="KW-0732">Signal</keyword>
<dbReference type="GeneID" id="116299055"/>
<dbReference type="RefSeq" id="XP_031563548.1">
    <property type="nucleotide sequence ID" value="XM_031707688.1"/>
</dbReference>
<dbReference type="GO" id="GO:0005251">
    <property type="term" value="F:delayed rectifier potassium channel activity"/>
    <property type="evidence" value="ECO:0007669"/>
    <property type="project" value="TreeGrafter"/>
</dbReference>
<dbReference type="FunFam" id="1.10.287.70:FF:000350">
    <property type="entry name" value="Predicted protein"/>
    <property type="match status" value="1"/>
</dbReference>
<evidence type="ECO:0000259" key="10">
    <source>
        <dbReference type="Pfam" id="PF07885"/>
    </source>
</evidence>
<dbReference type="Gene3D" id="1.10.287.70">
    <property type="match status" value="1"/>
</dbReference>
<organism evidence="11 13">
    <name type="scientific">Actinia tenebrosa</name>
    <name type="common">Australian red waratah sea anemone</name>
    <dbReference type="NCBI Taxonomy" id="6105"/>
    <lineage>
        <taxon>Eukaryota</taxon>
        <taxon>Metazoa</taxon>
        <taxon>Cnidaria</taxon>
        <taxon>Anthozoa</taxon>
        <taxon>Hexacorallia</taxon>
        <taxon>Actiniaria</taxon>
        <taxon>Actiniidae</taxon>
        <taxon>Actinia</taxon>
    </lineage>
</organism>
<reference evidence="12 13" key="1">
    <citation type="submission" date="2025-04" db="UniProtKB">
        <authorList>
            <consortium name="RefSeq"/>
        </authorList>
    </citation>
    <scope>IDENTIFICATION</scope>
    <source>
        <tissue evidence="12 13">Tentacle</tissue>
    </source>
</reference>
<evidence type="ECO:0000313" key="11">
    <source>
        <dbReference type="Proteomes" id="UP000515163"/>
    </source>
</evidence>
<keyword evidence="2" id="KW-0813">Transport</keyword>
<dbReference type="Pfam" id="PF07885">
    <property type="entry name" value="Ion_trans_2"/>
    <property type="match status" value="1"/>
</dbReference>
<dbReference type="PANTHER" id="PTHR11537">
    <property type="entry name" value="VOLTAGE-GATED POTASSIUM CHANNEL"/>
    <property type="match status" value="1"/>
</dbReference>
<evidence type="ECO:0000256" key="3">
    <source>
        <dbReference type="ARBA" id="ARBA00022692"/>
    </source>
</evidence>
<evidence type="ECO:0000256" key="4">
    <source>
        <dbReference type="ARBA" id="ARBA00022989"/>
    </source>
</evidence>
<evidence type="ECO:0000256" key="5">
    <source>
        <dbReference type="ARBA" id="ARBA00023065"/>
    </source>
</evidence>
<evidence type="ECO:0000256" key="6">
    <source>
        <dbReference type="ARBA" id="ARBA00023136"/>
    </source>
</evidence>
<keyword evidence="7" id="KW-0407">Ion channel</keyword>
<dbReference type="AlphaFoldDB" id="A0A6P8I6F8"/>
<dbReference type="InterPro" id="IPR028325">
    <property type="entry name" value="VG_K_chnl"/>
</dbReference>
<protein>
    <submittedName>
        <fullName evidence="12 13">Uncharacterized protein LOC116299055</fullName>
    </submittedName>
</protein>
<comment type="subcellular location">
    <subcellularLocation>
        <location evidence="1">Membrane</location>
        <topology evidence="1">Multi-pass membrane protein</topology>
    </subcellularLocation>
</comment>
<dbReference type="KEGG" id="aten:116299055"/>
<feature type="signal peptide" evidence="9">
    <location>
        <begin position="1"/>
        <end position="21"/>
    </location>
</feature>
<gene>
    <name evidence="12 13" type="primary">LOC116299055</name>
</gene>
<feature type="transmembrane region" description="Helical" evidence="8">
    <location>
        <begin position="222"/>
        <end position="246"/>
    </location>
</feature>
<name>A0A6P8I6F8_ACTTE</name>
<evidence type="ECO:0000256" key="8">
    <source>
        <dbReference type="SAM" id="Phobius"/>
    </source>
</evidence>
<dbReference type="GO" id="GO:0008076">
    <property type="term" value="C:voltage-gated potassium channel complex"/>
    <property type="evidence" value="ECO:0007669"/>
    <property type="project" value="InterPro"/>
</dbReference>
<sequence>MKAIILIILPTLSLLPMISYAGDKSTKHLTELNCPESKTALFYWLPYENQINFDNRTKQVKGTLKDYITQALQICCSSLKLNYSQMKVDSSKEIELFIRKDRSAGLSFYFPVFANKYQKEKFQRPFVGLYDSPGPVIFVYDKDNTKGAVFTALTQSWQIPALCVLLASISGVILWFLDHKHNKHELPQEFHRGSCVGLWWAFVTMTTVGYGDIAPKSFRGRLFAVIWMIIGCIALTLFNAQLTAMITSNELPNEMNLIGKQIVIPRGGKPFLEEELNLGAEYREEDFSDLLTKIRKKTDDIMMTYNYWEIKMAQTYGEQATGTKTRIKVIKTIDHRFTIGITASGNITNTGNFLKCFEREIVDSIIVKKEEIYGALLGGNSKITKPTEPSIKSNLPYSFETMATLTALAVLILLVILGLVLEFCGKQESRLRGNREELLSSPNSSADDQRWYRNRSNWQSRDV</sequence>
<evidence type="ECO:0000256" key="2">
    <source>
        <dbReference type="ARBA" id="ARBA00022448"/>
    </source>
</evidence>
<dbReference type="GO" id="GO:0015276">
    <property type="term" value="F:ligand-gated monoatomic ion channel activity"/>
    <property type="evidence" value="ECO:0007669"/>
    <property type="project" value="InterPro"/>
</dbReference>
<evidence type="ECO:0000256" key="7">
    <source>
        <dbReference type="ARBA" id="ARBA00023303"/>
    </source>
</evidence>
<feature type="chain" id="PRO_5044653139" evidence="9">
    <location>
        <begin position="22"/>
        <end position="463"/>
    </location>
</feature>
<keyword evidence="3 8" id="KW-0812">Transmembrane</keyword>
<dbReference type="SUPFAM" id="SSF81324">
    <property type="entry name" value="Voltage-gated potassium channels"/>
    <property type="match status" value="1"/>
</dbReference>
<keyword evidence="4 8" id="KW-1133">Transmembrane helix</keyword>
<dbReference type="OrthoDB" id="5975586at2759"/>
<evidence type="ECO:0000313" key="12">
    <source>
        <dbReference type="RefSeq" id="XP_031563547.1"/>
    </source>
</evidence>
<accession>A0A6P8I6F8</accession>
<evidence type="ECO:0000256" key="1">
    <source>
        <dbReference type="ARBA" id="ARBA00004141"/>
    </source>
</evidence>
<feature type="transmembrane region" description="Helical" evidence="8">
    <location>
        <begin position="157"/>
        <end position="177"/>
    </location>
</feature>
<dbReference type="RefSeq" id="XP_031563547.1">
    <property type="nucleotide sequence ID" value="XM_031707687.1"/>
</dbReference>
<dbReference type="GO" id="GO:0001508">
    <property type="term" value="P:action potential"/>
    <property type="evidence" value="ECO:0007669"/>
    <property type="project" value="TreeGrafter"/>
</dbReference>
<feature type="transmembrane region" description="Helical" evidence="8">
    <location>
        <begin position="402"/>
        <end position="425"/>
    </location>
</feature>
<dbReference type="Proteomes" id="UP000515163">
    <property type="component" value="Unplaced"/>
</dbReference>